<dbReference type="SUPFAM" id="SSF52540">
    <property type="entry name" value="P-loop containing nucleoside triphosphate hydrolases"/>
    <property type="match status" value="1"/>
</dbReference>
<dbReference type="Proteomes" id="UP000184389">
    <property type="component" value="Unassembled WGS sequence"/>
</dbReference>
<keyword evidence="6 13" id="KW-0067">ATP-binding</keyword>
<keyword evidence="7 10" id="KW-1133">Transmembrane helix</keyword>
<dbReference type="GO" id="GO:0015421">
    <property type="term" value="F:ABC-type oligopeptide transporter activity"/>
    <property type="evidence" value="ECO:0007669"/>
    <property type="project" value="TreeGrafter"/>
</dbReference>
<dbReference type="Gene3D" id="1.20.1560.10">
    <property type="entry name" value="ABC transporter type 1, transmembrane domain"/>
    <property type="match status" value="1"/>
</dbReference>
<dbReference type="Pfam" id="PF00005">
    <property type="entry name" value="ABC_tran"/>
    <property type="match status" value="1"/>
</dbReference>
<evidence type="ECO:0000256" key="7">
    <source>
        <dbReference type="ARBA" id="ARBA00022989"/>
    </source>
</evidence>
<proteinExistence type="predicted"/>
<evidence type="ECO:0000256" key="5">
    <source>
        <dbReference type="ARBA" id="ARBA00022741"/>
    </source>
</evidence>
<feature type="transmembrane region" description="Helical" evidence="10">
    <location>
        <begin position="179"/>
        <end position="196"/>
    </location>
</feature>
<evidence type="ECO:0000256" key="9">
    <source>
        <dbReference type="SAM" id="MobiDB-lite"/>
    </source>
</evidence>
<dbReference type="PANTHER" id="PTHR43394">
    <property type="entry name" value="ATP-DEPENDENT PERMEASE MDL1, MITOCHONDRIAL"/>
    <property type="match status" value="1"/>
</dbReference>
<dbReference type="RefSeq" id="WP_072745110.1">
    <property type="nucleotide sequence ID" value="NZ_FQXR01000016.1"/>
</dbReference>
<dbReference type="InterPro" id="IPR011527">
    <property type="entry name" value="ABC1_TM_dom"/>
</dbReference>
<dbReference type="InterPro" id="IPR003593">
    <property type="entry name" value="AAA+_ATPase"/>
</dbReference>
<evidence type="ECO:0000259" key="12">
    <source>
        <dbReference type="PROSITE" id="PS50929"/>
    </source>
</evidence>
<dbReference type="InterPro" id="IPR017871">
    <property type="entry name" value="ABC_transporter-like_CS"/>
</dbReference>
<dbReference type="PROSITE" id="PS50929">
    <property type="entry name" value="ABC_TM1F"/>
    <property type="match status" value="1"/>
</dbReference>
<dbReference type="CDD" id="cd03254">
    <property type="entry name" value="ABCC_Glucan_exporter_like"/>
    <property type="match status" value="1"/>
</dbReference>
<evidence type="ECO:0000313" key="13">
    <source>
        <dbReference type="EMBL" id="SHI15982.1"/>
    </source>
</evidence>
<keyword evidence="4 10" id="KW-0812">Transmembrane</keyword>
<dbReference type="FunFam" id="1.20.1560.10:FF:000011">
    <property type="entry name" value="Multidrug ABC transporter ATP-binding protein"/>
    <property type="match status" value="1"/>
</dbReference>
<dbReference type="CDD" id="cd18547">
    <property type="entry name" value="ABC_6TM_Tm288_like"/>
    <property type="match status" value="1"/>
</dbReference>
<feature type="domain" description="ABC transporter" evidence="11">
    <location>
        <begin position="377"/>
        <end position="611"/>
    </location>
</feature>
<feature type="transmembrane region" description="Helical" evidence="10">
    <location>
        <begin position="202"/>
        <end position="219"/>
    </location>
</feature>
<dbReference type="GO" id="GO:0005886">
    <property type="term" value="C:plasma membrane"/>
    <property type="evidence" value="ECO:0007669"/>
    <property type="project" value="UniProtKB-SubCell"/>
</dbReference>
<dbReference type="FunFam" id="3.40.50.300:FF:000287">
    <property type="entry name" value="Multidrug ABC transporter ATP-binding protein"/>
    <property type="match status" value="1"/>
</dbReference>
<dbReference type="PANTHER" id="PTHR43394:SF1">
    <property type="entry name" value="ATP-BINDING CASSETTE SUB-FAMILY B MEMBER 10, MITOCHONDRIAL"/>
    <property type="match status" value="1"/>
</dbReference>
<name>A0A1M5YV67_9FIRM</name>
<evidence type="ECO:0000256" key="6">
    <source>
        <dbReference type="ARBA" id="ARBA00022840"/>
    </source>
</evidence>
<dbReference type="InterPro" id="IPR003439">
    <property type="entry name" value="ABC_transporter-like_ATP-bd"/>
</dbReference>
<dbReference type="Pfam" id="PF00664">
    <property type="entry name" value="ABC_membrane"/>
    <property type="match status" value="1"/>
</dbReference>
<dbReference type="GO" id="GO:0005524">
    <property type="term" value="F:ATP binding"/>
    <property type="evidence" value="ECO:0007669"/>
    <property type="project" value="UniProtKB-KW"/>
</dbReference>
<sequence length="619" mass="68818">MSKDNNTNRRPMGPGPKGHGPMAGKFEKPKDFKGTFSKLLNYLKPYKVKLIIVIIFAIGSTIFSIVGPKILGKATTKIFEGLISKVSGGEGIDFSYIKNIILTLIGLYLLSALFSYIQGFIVTGVSQKVSYKLRKEISQKVNRLPLKYFDKVSHGEVLSRVTNDVDTVSQSLNQSLSQIITSATTLVGVLIMMLSISWQMTIVALLILPISMIVVMGVVKRSQRYFKAQQKSLGEVNGHIEEVYGGHNIMKAFNAKEQVISEFEDINNELYDSAWKAQFLSGLMMPIMTFVGNLGYVAVSILGGWLAIKKTIEVGDILSFIQYIRSFTQPITQVAQISNVLQSTMAAAERVFEFLGEEEEATESQTPIKLKEVEGRVTFENVKFGYNEDKIIIKDFSEDISSGQKIAIVGPTGAGKTTIVKLLMRFYDLNGGRILLDGHDIVNFSRSDLRSNFGMVLQDTWLFSGTIMENIRYGRLDATDEEVIRAAKLAHAHRFITTLPDGYDMVINEEANNISQGQKQLLTIARAILSNPKVLILDEATSSVDTRTEILIQKAMANLMKGKTAFIIAHRLSTIRDADLILVMKDGDIVEQGNHEELLAKGGFYYSLYNSQFEDVEVS</sequence>
<keyword evidence="5" id="KW-0547">Nucleotide-binding</keyword>
<feature type="domain" description="ABC transmembrane type-1" evidence="12">
    <location>
        <begin position="51"/>
        <end position="343"/>
    </location>
</feature>
<reference evidence="13 14" key="1">
    <citation type="submission" date="2016-11" db="EMBL/GenBank/DDBJ databases">
        <authorList>
            <person name="Jaros S."/>
            <person name="Januszkiewicz K."/>
            <person name="Wedrychowicz H."/>
        </authorList>
    </citation>
    <scope>NUCLEOTIDE SEQUENCE [LARGE SCALE GENOMIC DNA]</scope>
    <source>
        <strain evidence="13 14">DSM 13106</strain>
    </source>
</reference>
<keyword evidence="3" id="KW-1003">Cell membrane</keyword>
<dbReference type="SMART" id="SM00382">
    <property type="entry name" value="AAA"/>
    <property type="match status" value="1"/>
</dbReference>
<dbReference type="Gene3D" id="3.40.50.300">
    <property type="entry name" value="P-loop containing nucleotide triphosphate hydrolases"/>
    <property type="match status" value="1"/>
</dbReference>
<dbReference type="InterPro" id="IPR027417">
    <property type="entry name" value="P-loop_NTPase"/>
</dbReference>
<evidence type="ECO:0000256" key="4">
    <source>
        <dbReference type="ARBA" id="ARBA00022692"/>
    </source>
</evidence>
<evidence type="ECO:0000256" key="2">
    <source>
        <dbReference type="ARBA" id="ARBA00022448"/>
    </source>
</evidence>
<feature type="transmembrane region" description="Helical" evidence="10">
    <location>
        <begin position="48"/>
        <end position="67"/>
    </location>
</feature>
<dbReference type="SUPFAM" id="SSF90123">
    <property type="entry name" value="ABC transporter transmembrane region"/>
    <property type="match status" value="1"/>
</dbReference>
<evidence type="ECO:0000313" key="14">
    <source>
        <dbReference type="Proteomes" id="UP000184389"/>
    </source>
</evidence>
<evidence type="ECO:0000256" key="8">
    <source>
        <dbReference type="ARBA" id="ARBA00023136"/>
    </source>
</evidence>
<evidence type="ECO:0000256" key="3">
    <source>
        <dbReference type="ARBA" id="ARBA00022475"/>
    </source>
</evidence>
<dbReference type="STRING" id="1123281.SAMN02745180_02480"/>
<protein>
    <submittedName>
        <fullName evidence="13">ATP-binding cassette, subfamily B</fullName>
    </submittedName>
</protein>
<dbReference type="InterPro" id="IPR039421">
    <property type="entry name" value="Type_1_exporter"/>
</dbReference>
<comment type="subcellular location">
    <subcellularLocation>
        <location evidence="1">Cell membrane</location>
        <topology evidence="1">Multi-pass membrane protein</topology>
    </subcellularLocation>
</comment>
<dbReference type="AlphaFoldDB" id="A0A1M5YV67"/>
<evidence type="ECO:0000259" key="11">
    <source>
        <dbReference type="PROSITE" id="PS50893"/>
    </source>
</evidence>
<feature type="transmembrane region" description="Helical" evidence="10">
    <location>
        <begin position="283"/>
        <end position="308"/>
    </location>
</feature>
<keyword evidence="14" id="KW-1185">Reference proteome</keyword>
<dbReference type="EMBL" id="FQXR01000016">
    <property type="protein sequence ID" value="SHI15982.1"/>
    <property type="molecule type" value="Genomic_DNA"/>
</dbReference>
<dbReference type="PROSITE" id="PS00211">
    <property type="entry name" value="ABC_TRANSPORTER_1"/>
    <property type="match status" value="1"/>
</dbReference>
<evidence type="ECO:0000256" key="1">
    <source>
        <dbReference type="ARBA" id="ARBA00004651"/>
    </source>
</evidence>
<evidence type="ECO:0000256" key="10">
    <source>
        <dbReference type="SAM" id="Phobius"/>
    </source>
</evidence>
<keyword evidence="8 10" id="KW-0472">Membrane</keyword>
<dbReference type="GO" id="GO:0016887">
    <property type="term" value="F:ATP hydrolysis activity"/>
    <property type="evidence" value="ECO:0007669"/>
    <property type="project" value="InterPro"/>
</dbReference>
<dbReference type="PROSITE" id="PS50893">
    <property type="entry name" value="ABC_TRANSPORTER_2"/>
    <property type="match status" value="1"/>
</dbReference>
<dbReference type="InterPro" id="IPR036640">
    <property type="entry name" value="ABC1_TM_sf"/>
</dbReference>
<organism evidence="13 14">
    <name type="scientific">Sporanaerobacter acetigenes DSM 13106</name>
    <dbReference type="NCBI Taxonomy" id="1123281"/>
    <lineage>
        <taxon>Bacteria</taxon>
        <taxon>Bacillati</taxon>
        <taxon>Bacillota</taxon>
        <taxon>Tissierellia</taxon>
        <taxon>Tissierellales</taxon>
        <taxon>Sporanaerobacteraceae</taxon>
        <taxon>Sporanaerobacter</taxon>
    </lineage>
</organism>
<feature type="transmembrane region" description="Helical" evidence="10">
    <location>
        <begin position="100"/>
        <end position="125"/>
    </location>
</feature>
<accession>A0A1M5YV67</accession>
<feature type="region of interest" description="Disordered" evidence="9">
    <location>
        <begin position="1"/>
        <end position="24"/>
    </location>
</feature>
<keyword evidence="2" id="KW-0813">Transport</keyword>
<gene>
    <name evidence="13" type="ORF">SAMN02745180_02480</name>
</gene>